<dbReference type="AlphaFoldDB" id="A0A1F6TR22"/>
<reference evidence="2 3" key="1">
    <citation type="journal article" date="2016" name="Nat. Commun.">
        <title>Thousands of microbial genomes shed light on interconnected biogeochemical processes in an aquifer system.</title>
        <authorList>
            <person name="Anantharaman K."/>
            <person name="Brown C.T."/>
            <person name="Hug L.A."/>
            <person name="Sharon I."/>
            <person name="Castelle C.J."/>
            <person name="Probst A.J."/>
            <person name="Thomas B.C."/>
            <person name="Singh A."/>
            <person name="Wilkins M.J."/>
            <person name="Karaoz U."/>
            <person name="Brodie E.L."/>
            <person name="Williams K.H."/>
            <person name="Hubbard S.S."/>
            <person name="Banfield J.F."/>
        </authorList>
    </citation>
    <scope>NUCLEOTIDE SEQUENCE [LARGE SCALE GENOMIC DNA]</scope>
</reference>
<evidence type="ECO:0000259" key="1">
    <source>
        <dbReference type="Pfam" id="PF22513"/>
    </source>
</evidence>
<dbReference type="InterPro" id="IPR013321">
    <property type="entry name" value="Arc_rbn_hlx_hlx"/>
</dbReference>
<evidence type="ECO:0000313" key="2">
    <source>
        <dbReference type="EMBL" id="OGI47597.1"/>
    </source>
</evidence>
<dbReference type="InterPro" id="IPR010985">
    <property type="entry name" value="Ribbon_hlx_hlx"/>
</dbReference>
<protein>
    <recommendedName>
        <fullName evidence="1">Antitoxin FitA-like ribbon-helix-helix domain-containing protein</fullName>
    </recommendedName>
</protein>
<dbReference type="InterPro" id="IPR053853">
    <property type="entry name" value="FitA-like_RHH"/>
</dbReference>
<dbReference type="SUPFAM" id="SSF47598">
    <property type="entry name" value="Ribbon-helix-helix"/>
    <property type="match status" value="1"/>
</dbReference>
<dbReference type="STRING" id="1817764.A2637_01640"/>
<dbReference type="GO" id="GO:0006355">
    <property type="term" value="P:regulation of DNA-templated transcription"/>
    <property type="evidence" value="ECO:0007669"/>
    <property type="project" value="InterPro"/>
</dbReference>
<dbReference type="EMBL" id="MFSY01000014">
    <property type="protein sequence ID" value="OGI47597.1"/>
    <property type="molecule type" value="Genomic_DNA"/>
</dbReference>
<feature type="domain" description="Antitoxin FitA-like ribbon-helix-helix" evidence="1">
    <location>
        <begin position="2"/>
        <end position="38"/>
    </location>
</feature>
<evidence type="ECO:0000313" key="3">
    <source>
        <dbReference type="Proteomes" id="UP000179360"/>
    </source>
</evidence>
<proteinExistence type="predicted"/>
<organism evidence="2 3">
    <name type="scientific">Candidatus Muproteobacteria bacterium RIFCSPHIGHO2_01_FULL_65_16</name>
    <dbReference type="NCBI Taxonomy" id="1817764"/>
    <lineage>
        <taxon>Bacteria</taxon>
        <taxon>Pseudomonadati</taxon>
        <taxon>Pseudomonadota</taxon>
        <taxon>Candidatus Muproteobacteria</taxon>
    </lineage>
</organism>
<dbReference type="Proteomes" id="UP000179360">
    <property type="component" value="Unassembled WGS sequence"/>
</dbReference>
<gene>
    <name evidence="2" type="ORF">A2637_01640</name>
</gene>
<name>A0A1F6TR22_9PROT</name>
<accession>A0A1F6TR22</accession>
<dbReference type="Gene3D" id="1.10.1220.10">
    <property type="entry name" value="Met repressor-like"/>
    <property type="match status" value="1"/>
</dbReference>
<sequence length="82" mass="9576">MATLHVRNVPEKLYKRIQKLAEEENRSVTAEVIQLLSQGLQARESRRGAAGVIERIRQRARKVELPRGWRDSAELIREDRSR</sequence>
<comment type="caution">
    <text evidence="2">The sequence shown here is derived from an EMBL/GenBank/DDBJ whole genome shotgun (WGS) entry which is preliminary data.</text>
</comment>
<dbReference type="Pfam" id="PF22513">
    <property type="entry name" value="FitA-like_RHH"/>
    <property type="match status" value="1"/>
</dbReference>